<evidence type="ECO:0000313" key="2">
    <source>
        <dbReference type="EMBL" id="GBP21587.1"/>
    </source>
</evidence>
<accession>A0A4C1U643</accession>
<name>A0A4C1U643_EUMVA</name>
<evidence type="ECO:0000256" key="1">
    <source>
        <dbReference type="SAM" id="MobiDB-lite"/>
    </source>
</evidence>
<dbReference type="Proteomes" id="UP000299102">
    <property type="component" value="Unassembled WGS sequence"/>
</dbReference>
<dbReference type="EMBL" id="BGZK01000130">
    <property type="protein sequence ID" value="GBP21587.1"/>
    <property type="molecule type" value="Genomic_DNA"/>
</dbReference>
<proteinExistence type="predicted"/>
<keyword evidence="3" id="KW-1185">Reference proteome</keyword>
<comment type="caution">
    <text evidence="2">The sequence shown here is derived from an EMBL/GenBank/DDBJ whole genome shotgun (WGS) entry which is preliminary data.</text>
</comment>
<feature type="region of interest" description="Disordered" evidence="1">
    <location>
        <begin position="20"/>
        <end position="45"/>
    </location>
</feature>
<dbReference type="OrthoDB" id="118105at2759"/>
<protein>
    <recommendedName>
        <fullName evidence="4">PiggyBac transposable element-derived protein domain-containing protein</fullName>
    </recommendedName>
</protein>
<dbReference type="AlphaFoldDB" id="A0A4C1U643"/>
<feature type="compositionally biased region" description="Acidic residues" evidence="1">
    <location>
        <begin position="20"/>
        <end position="35"/>
    </location>
</feature>
<evidence type="ECO:0000313" key="3">
    <source>
        <dbReference type="Proteomes" id="UP000299102"/>
    </source>
</evidence>
<organism evidence="2 3">
    <name type="scientific">Eumeta variegata</name>
    <name type="common">Bagworm moth</name>
    <name type="synonym">Eumeta japonica</name>
    <dbReference type="NCBI Taxonomy" id="151549"/>
    <lineage>
        <taxon>Eukaryota</taxon>
        <taxon>Metazoa</taxon>
        <taxon>Ecdysozoa</taxon>
        <taxon>Arthropoda</taxon>
        <taxon>Hexapoda</taxon>
        <taxon>Insecta</taxon>
        <taxon>Pterygota</taxon>
        <taxon>Neoptera</taxon>
        <taxon>Endopterygota</taxon>
        <taxon>Lepidoptera</taxon>
        <taxon>Glossata</taxon>
        <taxon>Ditrysia</taxon>
        <taxon>Tineoidea</taxon>
        <taxon>Psychidae</taxon>
        <taxon>Oiketicinae</taxon>
        <taxon>Eumeta</taxon>
    </lineage>
</organism>
<sequence length="193" mass="21667">MDIENHTALIETLLLEELPDCNEESDAGVSDDEVDNLQPPSPRGFDDIFESALEGVFAEVPPLSPSNEDVLECPINQVPPYPIPGPSVQPDLLSANRTSQRLAKPNRKWKKRDLSTFLPEYIGDTGVIDDWFAHCTTPTDIFLVLIEDIVDNIVYQSNHYATQKSKILNLKKQEFFYGLQYSSGVERPLLFGS</sequence>
<evidence type="ECO:0008006" key="4">
    <source>
        <dbReference type="Google" id="ProtNLM"/>
    </source>
</evidence>
<reference evidence="2 3" key="1">
    <citation type="journal article" date="2019" name="Commun. Biol.">
        <title>The bagworm genome reveals a unique fibroin gene that provides high tensile strength.</title>
        <authorList>
            <person name="Kono N."/>
            <person name="Nakamura H."/>
            <person name="Ohtoshi R."/>
            <person name="Tomita M."/>
            <person name="Numata K."/>
            <person name="Arakawa K."/>
        </authorList>
    </citation>
    <scope>NUCLEOTIDE SEQUENCE [LARGE SCALE GENOMIC DNA]</scope>
</reference>
<gene>
    <name evidence="2" type="ORF">EVAR_9772_1</name>
</gene>